<keyword evidence="2" id="KW-1185">Reference proteome</keyword>
<dbReference type="KEGG" id="vg:14013383"/>
<protein>
    <submittedName>
        <fullName evidence="1">Uncharacterized protein</fullName>
    </submittedName>
</protein>
<sequence>MLKATLTDGIVIEINETGDLCASNYGSDIDDVFGWRVVNKDIRDKVVSYAKGNRFSGLYSDNDPDEPSNIRYIAVRSLEVEEVTRIDKLIKALNDDDLIFCLIEETYC</sequence>
<dbReference type="EMBL" id="JQ340389">
    <property type="protein sequence ID" value="AFB83974.1"/>
    <property type="molecule type" value="Genomic_DNA"/>
</dbReference>
<proteinExistence type="predicted"/>
<name>H6WXK8_9CAUD</name>
<dbReference type="GeneID" id="14013383"/>
<dbReference type="Proteomes" id="UP000007520">
    <property type="component" value="Segment"/>
</dbReference>
<dbReference type="RefSeq" id="YP_007007940.1">
    <property type="nucleotide sequence ID" value="NC_019529.1"/>
</dbReference>
<reference evidence="1 2" key="1">
    <citation type="journal article" date="2012" name="J. Virol.">
        <title>Complete Genome Sequence of a Novel Marine Siphovirus, pVp-1, Infecting Vibrio parahaemolyticus.</title>
        <authorList>
            <person name="Kim J.H."/>
            <person name="Jun J.W."/>
            <person name="Choresca C.H."/>
            <person name="Shin S.P."/>
            <person name="Han J.E."/>
            <person name="Park S.C."/>
        </authorList>
    </citation>
    <scope>NUCLEOTIDE SEQUENCE [LARGE SCALE GENOMIC DNA]</scope>
</reference>
<accession>H6WXK8</accession>
<gene>
    <name evidence="1" type="ORF">pVp-1_0117</name>
</gene>
<evidence type="ECO:0000313" key="1">
    <source>
        <dbReference type="EMBL" id="AFB83974.1"/>
    </source>
</evidence>
<organism evidence="1 2">
    <name type="scientific">Vibrio phage pVp-1</name>
    <dbReference type="NCBI Taxonomy" id="1150989"/>
    <lineage>
        <taxon>Viruses</taxon>
        <taxon>Duplodnaviria</taxon>
        <taxon>Heunggongvirae</taxon>
        <taxon>Uroviricota</taxon>
        <taxon>Caudoviricetes</taxon>
        <taxon>Demerecviridae</taxon>
        <taxon>Ermolyevavirinae</taxon>
        <taxon>Vipunavirus</taxon>
        <taxon>Vipunavirus pVp1</taxon>
    </lineage>
</organism>
<evidence type="ECO:0000313" key="2">
    <source>
        <dbReference type="Proteomes" id="UP000007520"/>
    </source>
</evidence>